<keyword evidence="16" id="KW-0479">Metal-binding</keyword>
<dbReference type="Gene3D" id="3.30.420.40">
    <property type="match status" value="2"/>
</dbReference>
<evidence type="ECO:0000256" key="4">
    <source>
        <dbReference type="ARBA" id="ARBA00005225"/>
    </source>
</evidence>
<gene>
    <name evidence="16" type="primary">coaX</name>
    <name evidence="17" type="ORF">EQM13_14785</name>
</gene>
<dbReference type="CDD" id="cd24015">
    <property type="entry name" value="ASKHA_NBD_PanK-III"/>
    <property type="match status" value="1"/>
</dbReference>
<evidence type="ECO:0000256" key="13">
    <source>
        <dbReference type="ARBA" id="ARBA00022993"/>
    </source>
</evidence>
<dbReference type="PANTHER" id="PTHR34265">
    <property type="entry name" value="TYPE III PANTOTHENATE KINASE"/>
    <property type="match status" value="1"/>
</dbReference>
<dbReference type="GO" id="GO:0046872">
    <property type="term" value="F:metal ion binding"/>
    <property type="evidence" value="ECO:0007669"/>
    <property type="project" value="UniProtKB-KW"/>
</dbReference>
<evidence type="ECO:0000256" key="3">
    <source>
        <dbReference type="ARBA" id="ARBA00004496"/>
    </source>
</evidence>
<dbReference type="EMBL" id="CP035282">
    <property type="protein sequence ID" value="QAT62739.1"/>
    <property type="molecule type" value="Genomic_DNA"/>
</dbReference>
<comment type="pathway">
    <text evidence="4 16">Cofactor biosynthesis; coenzyme A biosynthesis; CoA from (R)-pantothenate: step 1/5.</text>
</comment>
<evidence type="ECO:0000256" key="8">
    <source>
        <dbReference type="ARBA" id="ARBA00022679"/>
    </source>
</evidence>
<dbReference type="Pfam" id="PF03309">
    <property type="entry name" value="Pan_kinase"/>
    <property type="match status" value="1"/>
</dbReference>
<feature type="active site" description="Proton acceptor" evidence="16">
    <location>
        <position position="109"/>
    </location>
</feature>
<evidence type="ECO:0000256" key="1">
    <source>
        <dbReference type="ARBA" id="ARBA00001206"/>
    </source>
</evidence>
<dbReference type="GO" id="GO:0005524">
    <property type="term" value="F:ATP binding"/>
    <property type="evidence" value="ECO:0007669"/>
    <property type="project" value="UniProtKB-UniRule"/>
</dbReference>
<dbReference type="HAMAP" id="MF_01274">
    <property type="entry name" value="Pantothen_kinase_3"/>
    <property type="match status" value="1"/>
</dbReference>
<comment type="cofactor">
    <cofactor evidence="16">
        <name>NH4(+)</name>
        <dbReference type="ChEBI" id="CHEBI:28938"/>
    </cofactor>
    <cofactor evidence="16">
        <name>K(+)</name>
        <dbReference type="ChEBI" id="CHEBI:29103"/>
    </cofactor>
    <text evidence="16">A monovalent cation. Ammonium or potassium.</text>
</comment>
<dbReference type="EC" id="2.7.1.33" evidence="6 16"/>
<proteinExistence type="inferred from homology"/>
<feature type="binding site" evidence="16">
    <location>
        <begin position="107"/>
        <end position="110"/>
    </location>
    <ligand>
        <name>substrate</name>
    </ligand>
</feature>
<comment type="catalytic activity">
    <reaction evidence="1 16">
        <text>(R)-pantothenate + ATP = (R)-4'-phosphopantothenate + ADP + H(+)</text>
        <dbReference type="Rhea" id="RHEA:16373"/>
        <dbReference type="ChEBI" id="CHEBI:10986"/>
        <dbReference type="ChEBI" id="CHEBI:15378"/>
        <dbReference type="ChEBI" id="CHEBI:29032"/>
        <dbReference type="ChEBI" id="CHEBI:30616"/>
        <dbReference type="ChEBI" id="CHEBI:456216"/>
        <dbReference type="EC" id="2.7.1.33"/>
    </reaction>
</comment>
<reference evidence="18" key="1">
    <citation type="submission" date="2019-01" db="EMBL/GenBank/DDBJ databases">
        <title>Draft genomes of a novel of Sporanaerobacter strains.</title>
        <authorList>
            <person name="Ma S."/>
        </authorList>
    </citation>
    <scope>NUCLEOTIDE SEQUENCE [LARGE SCALE GENOMIC DNA]</scope>
    <source>
        <strain evidence="18">NJN-17</strain>
    </source>
</reference>
<dbReference type="InterPro" id="IPR043129">
    <property type="entry name" value="ATPase_NBD"/>
</dbReference>
<feature type="binding site" evidence="16">
    <location>
        <begin position="6"/>
        <end position="13"/>
    </location>
    <ligand>
        <name>ATP</name>
        <dbReference type="ChEBI" id="CHEBI:30616"/>
    </ligand>
</feature>
<dbReference type="NCBIfam" id="NF009848">
    <property type="entry name" value="PRK13318.1-6"/>
    <property type="match status" value="1"/>
</dbReference>
<comment type="function">
    <text evidence="16">Catalyzes the phosphorylation of pantothenate (Pan), the first step in CoA biosynthesis.</text>
</comment>
<evidence type="ECO:0000256" key="16">
    <source>
        <dbReference type="HAMAP-Rule" id="MF_01274"/>
    </source>
</evidence>
<protein>
    <recommendedName>
        <fullName evidence="15 16">Type III pantothenate kinase</fullName>
        <ecNumber evidence="6 16">2.7.1.33</ecNumber>
    </recommendedName>
    <alternativeName>
        <fullName evidence="16">PanK-III</fullName>
    </alternativeName>
    <alternativeName>
        <fullName evidence="16">Pantothenic acid kinase</fullName>
    </alternativeName>
</protein>
<dbReference type="RefSeq" id="WP_114219356.1">
    <property type="nucleotide sequence ID" value="NZ_CP035282.1"/>
</dbReference>
<dbReference type="KEGG" id="spoa:EQM13_14785"/>
<comment type="subcellular location">
    <subcellularLocation>
        <location evidence="3 16">Cytoplasm</location>
    </subcellularLocation>
</comment>
<dbReference type="GO" id="GO:0005737">
    <property type="term" value="C:cytoplasm"/>
    <property type="evidence" value="ECO:0007669"/>
    <property type="project" value="UniProtKB-SubCell"/>
</dbReference>
<evidence type="ECO:0000256" key="5">
    <source>
        <dbReference type="ARBA" id="ARBA00011738"/>
    </source>
</evidence>
<dbReference type="GO" id="GO:0004594">
    <property type="term" value="F:pantothenate kinase activity"/>
    <property type="evidence" value="ECO:0007669"/>
    <property type="project" value="UniProtKB-UniRule"/>
</dbReference>
<organism evidence="17 18">
    <name type="scientific">Acidilutibacter cellobiosedens</name>
    <dbReference type="NCBI Taxonomy" id="2507161"/>
    <lineage>
        <taxon>Bacteria</taxon>
        <taxon>Bacillati</taxon>
        <taxon>Bacillota</taxon>
        <taxon>Tissierellia</taxon>
        <taxon>Tissierellales</taxon>
        <taxon>Acidilutibacteraceae</taxon>
        <taxon>Acidilutibacter</taxon>
    </lineage>
</organism>
<dbReference type="SUPFAM" id="SSF53067">
    <property type="entry name" value="Actin-like ATPase domain"/>
    <property type="match status" value="2"/>
</dbReference>
<evidence type="ECO:0000256" key="11">
    <source>
        <dbReference type="ARBA" id="ARBA00022840"/>
    </source>
</evidence>
<dbReference type="NCBIfam" id="TIGR00671">
    <property type="entry name" value="baf"/>
    <property type="match status" value="1"/>
</dbReference>
<keyword evidence="12 16" id="KW-0630">Potassium</keyword>
<evidence type="ECO:0000256" key="9">
    <source>
        <dbReference type="ARBA" id="ARBA00022741"/>
    </source>
</evidence>
<evidence type="ECO:0000313" key="18">
    <source>
        <dbReference type="Proteomes" id="UP000287969"/>
    </source>
</evidence>
<keyword evidence="7 16" id="KW-0963">Cytoplasm</keyword>
<dbReference type="UniPathway" id="UPA00241">
    <property type="reaction ID" value="UER00352"/>
</dbReference>
<feature type="binding site" evidence="16">
    <location>
        <position position="132"/>
    </location>
    <ligand>
        <name>ATP</name>
        <dbReference type="ChEBI" id="CHEBI:30616"/>
    </ligand>
</feature>
<evidence type="ECO:0000256" key="2">
    <source>
        <dbReference type="ARBA" id="ARBA00001958"/>
    </source>
</evidence>
<feature type="binding site" evidence="16">
    <location>
        <position position="100"/>
    </location>
    <ligand>
        <name>substrate</name>
    </ligand>
</feature>
<comment type="subunit">
    <text evidence="5 16">Homodimer.</text>
</comment>
<keyword evidence="11 16" id="KW-0067">ATP-binding</keyword>
<keyword evidence="18" id="KW-1185">Reference proteome</keyword>
<dbReference type="OrthoDB" id="9804707at2"/>
<evidence type="ECO:0000256" key="10">
    <source>
        <dbReference type="ARBA" id="ARBA00022777"/>
    </source>
</evidence>
<evidence type="ECO:0000256" key="14">
    <source>
        <dbReference type="ARBA" id="ARBA00038036"/>
    </source>
</evidence>
<dbReference type="PANTHER" id="PTHR34265:SF1">
    <property type="entry name" value="TYPE III PANTOTHENATE KINASE"/>
    <property type="match status" value="1"/>
</dbReference>
<name>A0A410QFN7_9FIRM</name>
<keyword evidence="13 16" id="KW-0173">Coenzyme A biosynthesis</keyword>
<comment type="cofactor">
    <cofactor evidence="2">
        <name>K(+)</name>
        <dbReference type="ChEBI" id="CHEBI:29103"/>
    </cofactor>
</comment>
<evidence type="ECO:0000256" key="12">
    <source>
        <dbReference type="ARBA" id="ARBA00022958"/>
    </source>
</evidence>
<sequence length="262" mass="28852">MLLVIDVGNTNIVLGVYDGDRLLYDWRIATDKDKTSDEYGLLLKQIFSYHNLCFKDVEDVIISSVVPTLMYTLDATIKRYIGHDPLIIGPGVKTGMNIKYDNPKEVGADRIVNAVAGYEKYGGPLIIVDFGTAITFCAISKNGDYLGGAIAPGIKISSEALFMRTAKLPKVELVEPERVICKNTVSSIQAGLVYGYRGLVDYIIEKMINELKPEGKVKNIVATGGFASLLASESKYINRIDKLLTLEGLKIIYKRNKNSSSL</sequence>
<comment type="similarity">
    <text evidence="14 16">Belongs to the type III pantothenate kinase family.</text>
</comment>
<evidence type="ECO:0000256" key="6">
    <source>
        <dbReference type="ARBA" id="ARBA00012102"/>
    </source>
</evidence>
<keyword evidence="9 16" id="KW-0547">Nucleotide-binding</keyword>
<keyword evidence="8 16" id="KW-0808">Transferase</keyword>
<evidence type="ECO:0000256" key="7">
    <source>
        <dbReference type="ARBA" id="ARBA00022490"/>
    </source>
</evidence>
<feature type="binding site" evidence="16">
    <location>
        <position position="184"/>
    </location>
    <ligand>
        <name>substrate</name>
    </ligand>
</feature>
<dbReference type="GO" id="GO:0015937">
    <property type="term" value="P:coenzyme A biosynthetic process"/>
    <property type="evidence" value="ECO:0007669"/>
    <property type="project" value="UniProtKB-UniRule"/>
</dbReference>
<dbReference type="NCBIfam" id="NF009855">
    <property type="entry name" value="PRK13321.1"/>
    <property type="match status" value="1"/>
</dbReference>
<dbReference type="AlphaFoldDB" id="A0A410QFN7"/>
<evidence type="ECO:0000313" key="17">
    <source>
        <dbReference type="EMBL" id="QAT62739.1"/>
    </source>
</evidence>
<feature type="binding site" evidence="16">
    <location>
        <position position="129"/>
    </location>
    <ligand>
        <name>K(+)</name>
        <dbReference type="ChEBI" id="CHEBI:29103"/>
    </ligand>
</feature>
<dbReference type="Proteomes" id="UP000287969">
    <property type="component" value="Chromosome"/>
</dbReference>
<dbReference type="NCBIfam" id="NF009847">
    <property type="entry name" value="PRK13318.1-5"/>
    <property type="match status" value="1"/>
</dbReference>
<evidence type="ECO:0000256" key="15">
    <source>
        <dbReference type="ARBA" id="ARBA00040883"/>
    </source>
</evidence>
<keyword evidence="10 16" id="KW-0418">Kinase</keyword>
<dbReference type="InterPro" id="IPR004619">
    <property type="entry name" value="Type_III_PanK"/>
</dbReference>
<accession>A0A410QFN7</accession>